<evidence type="ECO:0000256" key="9">
    <source>
        <dbReference type="SAM" id="Phobius"/>
    </source>
</evidence>
<dbReference type="EMBL" id="QUWK01000011">
    <property type="protein sequence ID" value="RFU94218.1"/>
    <property type="molecule type" value="Genomic_DNA"/>
</dbReference>
<dbReference type="InterPro" id="IPR003439">
    <property type="entry name" value="ABC_transporter-like_ATP-bd"/>
</dbReference>
<dbReference type="Pfam" id="PF00005">
    <property type="entry name" value="ABC_tran"/>
    <property type="match status" value="1"/>
</dbReference>
<keyword evidence="3" id="KW-1003">Cell membrane</keyword>
<dbReference type="InterPro" id="IPR027417">
    <property type="entry name" value="P-loop_NTPase"/>
</dbReference>
<feature type="transmembrane region" description="Helical" evidence="9">
    <location>
        <begin position="158"/>
        <end position="182"/>
    </location>
</feature>
<dbReference type="PROSITE" id="PS50929">
    <property type="entry name" value="ABC_TM1F"/>
    <property type="match status" value="1"/>
</dbReference>
<dbReference type="GO" id="GO:0016887">
    <property type="term" value="F:ATP hydrolysis activity"/>
    <property type="evidence" value="ECO:0007669"/>
    <property type="project" value="InterPro"/>
</dbReference>
<keyword evidence="8 9" id="KW-0472">Membrane</keyword>
<reference evidence="13" key="1">
    <citation type="submission" date="2018-08" db="EMBL/GenBank/DDBJ databases">
        <authorList>
            <person name="Grouzdev D.S."/>
            <person name="Krutkina M.S."/>
        </authorList>
    </citation>
    <scope>NUCLEOTIDE SEQUENCE [LARGE SCALE GENOMIC DNA]</scope>
    <source>
        <strain evidence="13">4-11</strain>
    </source>
</reference>
<keyword evidence="6 12" id="KW-0067">ATP-binding</keyword>
<comment type="caution">
    <text evidence="12">The sequence shown here is derived from an EMBL/GenBank/DDBJ whole genome shotgun (WGS) entry which is preliminary data.</text>
</comment>
<feature type="transmembrane region" description="Helical" evidence="9">
    <location>
        <begin position="246"/>
        <end position="264"/>
    </location>
</feature>
<dbReference type="InterPro" id="IPR017871">
    <property type="entry name" value="ABC_transporter-like_CS"/>
</dbReference>
<keyword evidence="13" id="KW-1185">Reference proteome</keyword>
<dbReference type="PROSITE" id="PS00211">
    <property type="entry name" value="ABC_TRANSPORTER_1"/>
    <property type="match status" value="1"/>
</dbReference>
<dbReference type="GO" id="GO:0005886">
    <property type="term" value="C:plasma membrane"/>
    <property type="evidence" value="ECO:0007669"/>
    <property type="project" value="UniProtKB-SubCell"/>
</dbReference>
<proteinExistence type="predicted"/>
<keyword evidence="7 9" id="KW-1133">Transmembrane helix</keyword>
<evidence type="ECO:0000256" key="7">
    <source>
        <dbReference type="ARBA" id="ARBA00022989"/>
    </source>
</evidence>
<feature type="transmembrane region" description="Helical" evidence="9">
    <location>
        <begin position="276"/>
        <end position="299"/>
    </location>
</feature>
<evidence type="ECO:0000313" key="13">
    <source>
        <dbReference type="Proteomes" id="UP000264002"/>
    </source>
</evidence>
<dbReference type="FunFam" id="3.40.50.300:FF:000221">
    <property type="entry name" value="Multidrug ABC transporter ATP-binding protein"/>
    <property type="match status" value="1"/>
</dbReference>
<dbReference type="GO" id="GO:0005524">
    <property type="term" value="F:ATP binding"/>
    <property type="evidence" value="ECO:0007669"/>
    <property type="project" value="UniProtKB-KW"/>
</dbReference>
<feature type="domain" description="ABC transporter" evidence="10">
    <location>
        <begin position="332"/>
        <end position="568"/>
    </location>
</feature>
<dbReference type="InterPro" id="IPR003593">
    <property type="entry name" value="AAA+_ATPase"/>
</dbReference>
<dbReference type="AlphaFoldDB" id="A0A372MFR0"/>
<dbReference type="CDD" id="cd18548">
    <property type="entry name" value="ABC_6TM_Tm287_like"/>
    <property type="match status" value="1"/>
</dbReference>
<dbReference type="PANTHER" id="PTHR43394">
    <property type="entry name" value="ATP-DEPENDENT PERMEASE MDL1, MITOCHONDRIAL"/>
    <property type="match status" value="1"/>
</dbReference>
<comment type="subcellular location">
    <subcellularLocation>
        <location evidence="1">Cell membrane</location>
        <topology evidence="1">Multi-pass membrane protein</topology>
    </subcellularLocation>
</comment>
<feature type="domain" description="ABC transmembrane type-1" evidence="11">
    <location>
        <begin position="17"/>
        <end position="298"/>
    </location>
</feature>
<name>A0A372MFR0_9SPIR</name>
<dbReference type="InterPro" id="IPR039421">
    <property type="entry name" value="Type_1_exporter"/>
</dbReference>
<gene>
    <name evidence="12" type="ORF">DYP60_10545</name>
</gene>
<evidence type="ECO:0000256" key="3">
    <source>
        <dbReference type="ARBA" id="ARBA00022475"/>
    </source>
</evidence>
<dbReference type="Gene3D" id="1.20.1560.10">
    <property type="entry name" value="ABC transporter type 1, transmembrane domain"/>
    <property type="match status" value="1"/>
</dbReference>
<dbReference type="SUPFAM" id="SSF52540">
    <property type="entry name" value="P-loop containing nucleoside triphosphate hydrolases"/>
    <property type="match status" value="1"/>
</dbReference>
<evidence type="ECO:0000256" key="1">
    <source>
        <dbReference type="ARBA" id="ARBA00004651"/>
    </source>
</evidence>
<evidence type="ECO:0000256" key="4">
    <source>
        <dbReference type="ARBA" id="ARBA00022692"/>
    </source>
</evidence>
<evidence type="ECO:0000256" key="2">
    <source>
        <dbReference type="ARBA" id="ARBA00022448"/>
    </source>
</evidence>
<dbReference type="GO" id="GO:0015421">
    <property type="term" value="F:ABC-type oligopeptide transporter activity"/>
    <property type="evidence" value="ECO:0007669"/>
    <property type="project" value="TreeGrafter"/>
</dbReference>
<dbReference type="Pfam" id="PF00664">
    <property type="entry name" value="ABC_membrane"/>
    <property type="match status" value="1"/>
</dbReference>
<evidence type="ECO:0000256" key="5">
    <source>
        <dbReference type="ARBA" id="ARBA00022741"/>
    </source>
</evidence>
<keyword evidence="5" id="KW-0547">Nucleotide-binding</keyword>
<dbReference type="Gene3D" id="3.40.50.300">
    <property type="entry name" value="P-loop containing nucleotide triphosphate hydrolases"/>
    <property type="match status" value="1"/>
</dbReference>
<dbReference type="InterPro" id="IPR011527">
    <property type="entry name" value="ABC1_TM_dom"/>
</dbReference>
<organism evidence="12 13">
    <name type="scientific">Sphaerochaeta halotolerans</name>
    <dbReference type="NCBI Taxonomy" id="2293840"/>
    <lineage>
        <taxon>Bacteria</taxon>
        <taxon>Pseudomonadati</taxon>
        <taxon>Spirochaetota</taxon>
        <taxon>Spirochaetia</taxon>
        <taxon>Spirochaetales</taxon>
        <taxon>Sphaerochaetaceae</taxon>
        <taxon>Sphaerochaeta</taxon>
    </lineage>
</organism>
<keyword evidence="4 9" id="KW-0812">Transmembrane</keyword>
<accession>A0A372MFR0</accession>
<feature type="transmembrane region" description="Helical" evidence="9">
    <location>
        <begin position="21"/>
        <end position="41"/>
    </location>
</feature>
<evidence type="ECO:0000259" key="10">
    <source>
        <dbReference type="PROSITE" id="PS50893"/>
    </source>
</evidence>
<evidence type="ECO:0000256" key="6">
    <source>
        <dbReference type="ARBA" id="ARBA00022840"/>
    </source>
</evidence>
<sequence length="576" mass="64456">MFAELRKLTVGYRRPTILTMVFVTLEVIMDVIIPFLMAFLIDRGIDAGNFDEILKWGLLLLLCASVALLFGVLSGHYAAKASTGFAKNVRKKLYHHTQDFSFSNIDKFSTSSLVTRLTTDVTNVQRAYQMIIRIAVRSPGMLVFAFFMAVSINKTLSLVYLVALPLLAIGLFFLIKAAYPIFTRVFKTYDRLNTVVQENIRGIRVVKSFVREAYEVQKFGVVSTDIYNDFSKAEKIIAYSSPLMQGMMYLSLLSISYIAARLIVSSSMTAGELMSFITYTSQILMSLMMLSMVVVMITISRASAVRIEEVLTEQSDLAEQKDAITKVADGSVSFSHVYFSYTKTKEKCCLCDINLDIASGQTIGILGPTGSAKSSLVQLIPRLYDTFSGSVKVGGVDVRDYTLESLRKEVGMVLQKNLLFSGTIAENLRWGNEHASDEELRWACRIAQADGFIQQFPNGYETYIEQDGSNVSGGQKQRLCIARALLKYPKILIFDDSTSAVDTKTDAAIREGLLHELPETTKIIIAQRVTSVMDADKIIMLDDGRIHDVGTHQELMDHCSQYKEMYCSQMHKEERA</sequence>
<dbReference type="SMART" id="SM00382">
    <property type="entry name" value="AAA"/>
    <property type="match status" value="1"/>
</dbReference>
<feature type="transmembrane region" description="Helical" evidence="9">
    <location>
        <begin position="134"/>
        <end position="152"/>
    </location>
</feature>
<feature type="transmembrane region" description="Helical" evidence="9">
    <location>
        <begin position="53"/>
        <end position="73"/>
    </location>
</feature>
<reference evidence="12 13" key="2">
    <citation type="submission" date="2018-09" db="EMBL/GenBank/DDBJ databases">
        <title>Genome of Sphaerochaeta halotolerans strain 4-11.</title>
        <authorList>
            <person name="Nazina T.N."/>
            <person name="Sokolova D.S."/>
        </authorList>
    </citation>
    <scope>NUCLEOTIDE SEQUENCE [LARGE SCALE GENOMIC DNA]</scope>
    <source>
        <strain evidence="12 13">4-11</strain>
    </source>
</reference>
<dbReference type="Proteomes" id="UP000264002">
    <property type="component" value="Unassembled WGS sequence"/>
</dbReference>
<keyword evidence="2" id="KW-0813">Transport</keyword>
<dbReference type="InterPro" id="IPR036640">
    <property type="entry name" value="ABC1_TM_sf"/>
</dbReference>
<evidence type="ECO:0000313" key="12">
    <source>
        <dbReference type="EMBL" id="RFU94218.1"/>
    </source>
</evidence>
<evidence type="ECO:0000256" key="8">
    <source>
        <dbReference type="ARBA" id="ARBA00023136"/>
    </source>
</evidence>
<dbReference type="SUPFAM" id="SSF90123">
    <property type="entry name" value="ABC transporter transmembrane region"/>
    <property type="match status" value="1"/>
</dbReference>
<dbReference type="RefSeq" id="WP_117330972.1">
    <property type="nucleotide sequence ID" value="NZ_QUWK01000011.1"/>
</dbReference>
<protein>
    <submittedName>
        <fullName evidence="12">ABC transporter ATP-binding protein</fullName>
    </submittedName>
</protein>
<dbReference type="PROSITE" id="PS50893">
    <property type="entry name" value="ABC_TRANSPORTER_2"/>
    <property type="match status" value="1"/>
</dbReference>
<evidence type="ECO:0000259" key="11">
    <source>
        <dbReference type="PROSITE" id="PS50929"/>
    </source>
</evidence>
<dbReference type="PANTHER" id="PTHR43394:SF1">
    <property type="entry name" value="ATP-BINDING CASSETTE SUB-FAMILY B MEMBER 10, MITOCHONDRIAL"/>
    <property type="match status" value="1"/>
</dbReference>